<evidence type="ECO:0000259" key="3">
    <source>
        <dbReference type="PROSITE" id="PS51186"/>
    </source>
</evidence>
<accession>A0AA38XP42</accession>
<dbReference type="CDD" id="cd04301">
    <property type="entry name" value="NAT_SF"/>
    <property type="match status" value="1"/>
</dbReference>
<keyword evidence="1" id="KW-0808">Transferase</keyword>
<dbReference type="InterPro" id="IPR016181">
    <property type="entry name" value="Acyl_CoA_acyltransferase"/>
</dbReference>
<dbReference type="SUPFAM" id="SSF55729">
    <property type="entry name" value="Acyl-CoA N-acyltransferases (Nat)"/>
    <property type="match status" value="1"/>
</dbReference>
<dbReference type="PROSITE" id="PS51186">
    <property type="entry name" value="GNAT"/>
    <property type="match status" value="1"/>
</dbReference>
<dbReference type="EMBL" id="JAPDRK010000001">
    <property type="protein sequence ID" value="KAJ9617012.1"/>
    <property type="molecule type" value="Genomic_DNA"/>
</dbReference>
<evidence type="ECO:0000256" key="2">
    <source>
        <dbReference type="SAM" id="MobiDB-lite"/>
    </source>
</evidence>
<evidence type="ECO:0000313" key="4">
    <source>
        <dbReference type="EMBL" id="KAJ9617012.1"/>
    </source>
</evidence>
<dbReference type="Gene3D" id="3.40.630.30">
    <property type="match status" value="1"/>
</dbReference>
<keyword evidence="5" id="KW-1185">Reference proteome</keyword>
<sequence length="266" mass="29105">MLVQHHHPIPPSLSPPLPSEDAYNPYMSSTSIAPMKVGVTNSQTSLPSTASIAEPNFTIRRATVKDAPAIAHLGATVFSTTFGFSIPSNDLKAFLNESYTVEAIEEDIRCPTKHIFVACRKSKSRTAALDNSESSGSSTDSINTEGSESIDDDDEDANDNDGTEDDIIGFTQLTEATTERCVPSTVELQRLYVSTSHHSKGVGKQLAHTIGSLARDLGYKALWLGVWEGNFKAQLMYEGLGYRKVGDHEFKIGRCIQMDWIMCKKL</sequence>
<gene>
    <name evidence="4" type="ORF">H2200_000733</name>
</gene>
<dbReference type="PANTHER" id="PTHR13947:SF37">
    <property type="entry name" value="LD18367P"/>
    <property type="match status" value="1"/>
</dbReference>
<feature type="region of interest" description="Disordered" evidence="2">
    <location>
        <begin position="127"/>
        <end position="165"/>
    </location>
</feature>
<dbReference type="Pfam" id="PF00583">
    <property type="entry name" value="Acetyltransf_1"/>
    <property type="match status" value="1"/>
</dbReference>
<dbReference type="GO" id="GO:0008080">
    <property type="term" value="F:N-acetyltransferase activity"/>
    <property type="evidence" value="ECO:0007669"/>
    <property type="project" value="InterPro"/>
</dbReference>
<evidence type="ECO:0000256" key="1">
    <source>
        <dbReference type="ARBA" id="ARBA00022679"/>
    </source>
</evidence>
<reference evidence="4" key="1">
    <citation type="submission" date="2022-10" db="EMBL/GenBank/DDBJ databases">
        <title>Culturing micro-colonial fungi from biological soil crusts in the Mojave desert and describing Neophaeococcomyces mojavensis, and introducing the new genera and species Taxawa tesnikishii.</title>
        <authorList>
            <person name="Kurbessoian T."/>
            <person name="Stajich J.E."/>
        </authorList>
    </citation>
    <scope>NUCLEOTIDE SEQUENCE</scope>
    <source>
        <strain evidence="4">TK_41</strain>
    </source>
</reference>
<comment type="caution">
    <text evidence="4">The sequence shown here is derived from an EMBL/GenBank/DDBJ whole genome shotgun (WGS) entry which is preliminary data.</text>
</comment>
<dbReference type="PANTHER" id="PTHR13947">
    <property type="entry name" value="GNAT FAMILY N-ACETYLTRANSFERASE"/>
    <property type="match status" value="1"/>
</dbReference>
<organism evidence="4 5">
    <name type="scientific">Cladophialophora chaetospira</name>
    <dbReference type="NCBI Taxonomy" id="386627"/>
    <lineage>
        <taxon>Eukaryota</taxon>
        <taxon>Fungi</taxon>
        <taxon>Dikarya</taxon>
        <taxon>Ascomycota</taxon>
        <taxon>Pezizomycotina</taxon>
        <taxon>Eurotiomycetes</taxon>
        <taxon>Chaetothyriomycetidae</taxon>
        <taxon>Chaetothyriales</taxon>
        <taxon>Herpotrichiellaceae</taxon>
        <taxon>Cladophialophora</taxon>
    </lineage>
</organism>
<feature type="compositionally biased region" description="Low complexity" evidence="2">
    <location>
        <begin position="130"/>
        <end position="147"/>
    </location>
</feature>
<name>A0AA38XP42_9EURO</name>
<feature type="domain" description="N-acetyltransferase" evidence="3">
    <location>
        <begin position="164"/>
        <end position="266"/>
    </location>
</feature>
<feature type="compositionally biased region" description="Acidic residues" evidence="2">
    <location>
        <begin position="148"/>
        <end position="165"/>
    </location>
</feature>
<evidence type="ECO:0000313" key="5">
    <source>
        <dbReference type="Proteomes" id="UP001172673"/>
    </source>
</evidence>
<dbReference type="InterPro" id="IPR050769">
    <property type="entry name" value="NAT_camello-type"/>
</dbReference>
<dbReference type="Proteomes" id="UP001172673">
    <property type="component" value="Unassembled WGS sequence"/>
</dbReference>
<protein>
    <recommendedName>
        <fullName evidence="3">N-acetyltransferase domain-containing protein</fullName>
    </recommendedName>
</protein>
<dbReference type="InterPro" id="IPR000182">
    <property type="entry name" value="GNAT_dom"/>
</dbReference>
<proteinExistence type="predicted"/>
<dbReference type="AlphaFoldDB" id="A0AA38XP42"/>